<protein>
    <submittedName>
        <fullName evidence="3">Lipoprotein</fullName>
    </submittedName>
</protein>
<feature type="compositionally biased region" description="Basic and acidic residues" evidence="1">
    <location>
        <begin position="33"/>
        <end position="44"/>
    </location>
</feature>
<name>A0A1I8ABY6_9BILA</name>
<dbReference type="Proteomes" id="UP000095287">
    <property type="component" value="Unplaced"/>
</dbReference>
<feature type="region of interest" description="Disordered" evidence="1">
    <location>
        <begin position="1"/>
        <end position="44"/>
    </location>
</feature>
<evidence type="ECO:0000313" key="2">
    <source>
        <dbReference type="Proteomes" id="UP000095287"/>
    </source>
</evidence>
<accession>A0A1I8ABY6</accession>
<proteinExistence type="predicted"/>
<dbReference type="AlphaFoldDB" id="A0A1I8ABY6"/>
<keyword evidence="2" id="KW-1185">Reference proteome</keyword>
<organism evidence="2 3">
    <name type="scientific">Steinernema glaseri</name>
    <dbReference type="NCBI Taxonomy" id="37863"/>
    <lineage>
        <taxon>Eukaryota</taxon>
        <taxon>Metazoa</taxon>
        <taxon>Ecdysozoa</taxon>
        <taxon>Nematoda</taxon>
        <taxon>Chromadorea</taxon>
        <taxon>Rhabditida</taxon>
        <taxon>Tylenchina</taxon>
        <taxon>Panagrolaimomorpha</taxon>
        <taxon>Strongyloidoidea</taxon>
        <taxon>Steinernematidae</taxon>
        <taxon>Steinernema</taxon>
    </lineage>
</organism>
<reference evidence="3" key="1">
    <citation type="submission" date="2016-11" db="UniProtKB">
        <authorList>
            <consortium name="WormBaseParasite"/>
        </authorList>
    </citation>
    <scope>IDENTIFICATION</scope>
</reference>
<dbReference type="WBParaSite" id="L893_g4025.t1">
    <property type="protein sequence ID" value="L893_g4025.t1"/>
    <property type="gene ID" value="L893_g4025"/>
</dbReference>
<evidence type="ECO:0000313" key="3">
    <source>
        <dbReference type="WBParaSite" id="L893_g4025.t1"/>
    </source>
</evidence>
<sequence length="44" mass="4581">MDLLSGCNADLAPSEGDLGALPDSATVQQAETHAFDEEPRDGVH</sequence>
<evidence type="ECO:0000256" key="1">
    <source>
        <dbReference type="SAM" id="MobiDB-lite"/>
    </source>
</evidence>